<dbReference type="InterPro" id="IPR008278">
    <property type="entry name" value="4-PPantetheinyl_Trfase_dom"/>
</dbReference>
<dbReference type="AlphaFoldDB" id="A0A8J3JRP9"/>
<proteinExistence type="predicted"/>
<dbReference type="RefSeq" id="WP_203750880.1">
    <property type="nucleotide sequence ID" value="NZ_BONF01000030.1"/>
</dbReference>
<evidence type="ECO:0000313" key="4">
    <source>
        <dbReference type="Proteomes" id="UP000601223"/>
    </source>
</evidence>
<dbReference type="EMBL" id="BONF01000030">
    <property type="protein sequence ID" value="GIF83703.1"/>
    <property type="molecule type" value="Genomic_DNA"/>
</dbReference>
<name>A0A8J3JRP9_9ACTN</name>
<keyword evidence="4" id="KW-1185">Reference proteome</keyword>
<keyword evidence="1" id="KW-0808">Transferase</keyword>
<protein>
    <recommendedName>
        <fullName evidence="2">4'-phosphopantetheinyl transferase domain-containing protein</fullName>
    </recommendedName>
</protein>
<evidence type="ECO:0000256" key="1">
    <source>
        <dbReference type="ARBA" id="ARBA00022679"/>
    </source>
</evidence>
<evidence type="ECO:0000313" key="3">
    <source>
        <dbReference type="EMBL" id="GIF83703.1"/>
    </source>
</evidence>
<organism evidence="3 4">
    <name type="scientific">Catellatospora bangladeshensis</name>
    <dbReference type="NCBI Taxonomy" id="310355"/>
    <lineage>
        <taxon>Bacteria</taxon>
        <taxon>Bacillati</taxon>
        <taxon>Actinomycetota</taxon>
        <taxon>Actinomycetes</taxon>
        <taxon>Micromonosporales</taxon>
        <taxon>Micromonosporaceae</taxon>
        <taxon>Catellatospora</taxon>
    </lineage>
</organism>
<dbReference type="Gene3D" id="3.90.470.20">
    <property type="entry name" value="4'-phosphopantetheinyl transferase domain"/>
    <property type="match status" value="1"/>
</dbReference>
<dbReference type="Proteomes" id="UP000601223">
    <property type="component" value="Unassembled WGS sequence"/>
</dbReference>
<dbReference type="Pfam" id="PF01648">
    <property type="entry name" value="ACPS"/>
    <property type="match status" value="1"/>
</dbReference>
<dbReference type="InterPro" id="IPR037143">
    <property type="entry name" value="4-PPantetheinyl_Trfase_dom_sf"/>
</dbReference>
<dbReference type="GO" id="GO:0000287">
    <property type="term" value="F:magnesium ion binding"/>
    <property type="evidence" value="ECO:0007669"/>
    <property type="project" value="InterPro"/>
</dbReference>
<reference evidence="3 4" key="1">
    <citation type="submission" date="2021-01" db="EMBL/GenBank/DDBJ databases">
        <title>Whole genome shotgun sequence of Catellatospora bangladeshensis NBRC 107357.</title>
        <authorList>
            <person name="Komaki H."/>
            <person name="Tamura T."/>
        </authorList>
    </citation>
    <scope>NUCLEOTIDE SEQUENCE [LARGE SCALE GENOMIC DNA]</scope>
    <source>
        <strain evidence="3 4">NBRC 107357</strain>
    </source>
</reference>
<dbReference type="GO" id="GO:0008897">
    <property type="term" value="F:holo-[acyl-carrier-protein] synthase activity"/>
    <property type="evidence" value="ECO:0007669"/>
    <property type="project" value="InterPro"/>
</dbReference>
<accession>A0A8J3JRP9</accession>
<sequence length="158" mass="17310">MAGPAGQLIGLGHDLQLISELEVASGLREPDVFFTDRELRRFAGAVGPLQSLAGAFAAKEALFKALPPAREPWFWTDAEVVHDPHGGPEFDIRGSLARHLARHRLRVNVSISHSGGFVSSVVVVTGRTSVYQRFFGTIDRKARDVLRRITAYAPRPAQ</sequence>
<gene>
    <name evidence="3" type="ORF">Cba03nite_50520</name>
</gene>
<feature type="domain" description="4'-phosphopantetheinyl transferase" evidence="2">
    <location>
        <begin position="11"/>
        <end position="97"/>
    </location>
</feature>
<dbReference type="SUPFAM" id="SSF56214">
    <property type="entry name" value="4'-phosphopantetheinyl transferase"/>
    <property type="match status" value="1"/>
</dbReference>
<evidence type="ECO:0000259" key="2">
    <source>
        <dbReference type="Pfam" id="PF01648"/>
    </source>
</evidence>
<comment type="caution">
    <text evidence="3">The sequence shown here is derived from an EMBL/GenBank/DDBJ whole genome shotgun (WGS) entry which is preliminary data.</text>
</comment>